<dbReference type="AlphaFoldDB" id="A0A9P6QQ48"/>
<reference evidence="1" key="1">
    <citation type="journal article" date="2020" name="Fungal Divers.">
        <title>Resolving the Mortierellaceae phylogeny through synthesis of multi-gene phylogenetics and phylogenomics.</title>
        <authorList>
            <person name="Vandepol N."/>
            <person name="Liber J."/>
            <person name="Desiro A."/>
            <person name="Na H."/>
            <person name="Kennedy M."/>
            <person name="Barry K."/>
            <person name="Grigoriev I.V."/>
            <person name="Miller A.N."/>
            <person name="O'Donnell K."/>
            <person name="Stajich J.E."/>
            <person name="Bonito G."/>
        </authorList>
    </citation>
    <scope>NUCLEOTIDE SEQUENCE</scope>
    <source>
        <strain evidence="1">NVP60</strain>
    </source>
</reference>
<name>A0A9P6QQ48_9FUNG</name>
<comment type="caution">
    <text evidence="1">The sequence shown here is derived from an EMBL/GenBank/DDBJ whole genome shotgun (WGS) entry which is preliminary data.</text>
</comment>
<dbReference type="EMBL" id="JAAAIN010002698">
    <property type="protein sequence ID" value="KAG0290857.1"/>
    <property type="molecule type" value="Genomic_DNA"/>
</dbReference>
<dbReference type="Proteomes" id="UP000823405">
    <property type="component" value="Unassembled WGS sequence"/>
</dbReference>
<keyword evidence="2" id="KW-1185">Reference proteome</keyword>
<dbReference type="GO" id="GO:0004497">
    <property type="term" value="F:monooxygenase activity"/>
    <property type="evidence" value="ECO:0007669"/>
    <property type="project" value="InterPro"/>
</dbReference>
<dbReference type="OrthoDB" id="1844152at2759"/>
<dbReference type="GO" id="GO:0016705">
    <property type="term" value="F:oxidoreductase activity, acting on paired donors, with incorporation or reduction of molecular oxygen"/>
    <property type="evidence" value="ECO:0007669"/>
    <property type="project" value="InterPro"/>
</dbReference>
<evidence type="ECO:0000313" key="1">
    <source>
        <dbReference type="EMBL" id="KAG0290857.1"/>
    </source>
</evidence>
<evidence type="ECO:0008006" key="3">
    <source>
        <dbReference type="Google" id="ProtNLM"/>
    </source>
</evidence>
<accession>A0A9P6QQ48</accession>
<protein>
    <recommendedName>
        <fullName evidence="3">Cytochrome P450</fullName>
    </recommendedName>
</protein>
<organism evidence="1 2">
    <name type="scientific">Linnemannia gamsii</name>
    <dbReference type="NCBI Taxonomy" id="64522"/>
    <lineage>
        <taxon>Eukaryota</taxon>
        <taxon>Fungi</taxon>
        <taxon>Fungi incertae sedis</taxon>
        <taxon>Mucoromycota</taxon>
        <taxon>Mortierellomycotina</taxon>
        <taxon>Mortierellomycetes</taxon>
        <taxon>Mortierellales</taxon>
        <taxon>Mortierellaceae</taxon>
        <taxon>Linnemannia</taxon>
    </lineage>
</organism>
<evidence type="ECO:0000313" key="2">
    <source>
        <dbReference type="Proteomes" id="UP000823405"/>
    </source>
</evidence>
<dbReference type="Gene3D" id="1.10.630.10">
    <property type="entry name" value="Cytochrome P450"/>
    <property type="match status" value="1"/>
</dbReference>
<dbReference type="GO" id="GO:0005506">
    <property type="term" value="F:iron ion binding"/>
    <property type="evidence" value="ECO:0007669"/>
    <property type="project" value="InterPro"/>
</dbReference>
<gene>
    <name evidence="1" type="ORF">BGZ97_006050</name>
</gene>
<dbReference type="InterPro" id="IPR036396">
    <property type="entry name" value="Cyt_P450_sf"/>
</dbReference>
<sequence>MIGLLSTNSESMTLDALKVAVPLGISLASAAFLAMKMTSNPYDKSIPNVPIREGDKTHDKELNANQTDFLIRCEEEFGPVFNIKALNQNLTVISGPMIREVFMNESFSFEDAFDTLTGSQTFVRSVLKSHKGDVHDRISGIILDNISPSLPLFTPRIVEQLGRVVDEQLGYCEGKVVDKPIKIVQDMIAYAMANVFMGPEVAKHRIVIDTFIQATYDFGVVMKLKNPWHA</sequence>
<dbReference type="SUPFAM" id="SSF48264">
    <property type="entry name" value="Cytochrome P450"/>
    <property type="match status" value="1"/>
</dbReference>
<dbReference type="GO" id="GO:0020037">
    <property type="term" value="F:heme binding"/>
    <property type="evidence" value="ECO:0007669"/>
    <property type="project" value="InterPro"/>
</dbReference>
<proteinExistence type="predicted"/>
<feature type="non-terminal residue" evidence="1">
    <location>
        <position position="230"/>
    </location>
</feature>